<dbReference type="InterPro" id="IPR029044">
    <property type="entry name" value="Nucleotide-diphossugar_trans"/>
</dbReference>
<dbReference type="SUPFAM" id="SSF53448">
    <property type="entry name" value="Nucleotide-diphospho-sugar transferases"/>
    <property type="match status" value="1"/>
</dbReference>
<comment type="caution">
    <text evidence="1">The sequence shown here is derived from an EMBL/GenBank/DDBJ whole genome shotgun (WGS) entry which is preliminary data.</text>
</comment>
<name>A0A9Q0HBY1_9MAGN</name>
<dbReference type="Proteomes" id="UP001141806">
    <property type="component" value="Unassembled WGS sequence"/>
</dbReference>
<evidence type="ECO:0000313" key="2">
    <source>
        <dbReference type="Proteomes" id="UP001141806"/>
    </source>
</evidence>
<proteinExistence type="predicted"/>
<sequence length="640" mass="73824">MKPLFFKSKTLTTQMTSKSRLLPLLFLFALLLYSYYHSFFHLFASETFDSNGDPTIFSPSYVNHLRNPNLIPPNFTFIIKVLSFDRFDSISRCLRSLANADYGIDRVHLHVFIDHFKEVDLRDGSEVLDKKLEESRRILDFVDGFSWRFGEKFVHYRTGNVGLQAQWLEAWWPSSDDEFAFVVEDDLELSPLYYKFLKALIANYYYNSSNFSPSIYGASLQRPRFVAGKHGNKLQLDGGTRLFLYQLVGTWGQLLFPKPWKEFRLWYDKHKAKSIKPVLRGMVTTGWYKKMGERIWTPWFIKFIHSRAYFNIYTNFLHERALSISHRDAGVNYGKTAGPDSYILDESSLDFDLLEMQPLTNLKWYDFCFREVIPGRVVRSFSELNSLLDIVQKQKSIILLSLFGESQTIIRNLLCHFERLNIQNYILLGPKSEFLLDLARRGHPVVNAQQLLNGISGYKLMRIQGSNLELITEVLTMAYVIKRCLDSHYNSWVINGNMVPISADAFSNTNDPSYNFFTARDSGLFLVRNSAAAADIWIDDFIEKIAAMAKASLDDGKKELGDHFQNFSLLFLGSHSYLGGFAPQKRPSRCVVLEVDLIAMSFIGDSIGSITKLAFCSIISHIWMERSLQLFQEKSRPNSV</sequence>
<accession>A0A9Q0HBY1</accession>
<dbReference type="AlphaFoldDB" id="A0A9Q0HBY1"/>
<keyword evidence="2" id="KW-1185">Reference proteome</keyword>
<gene>
    <name evidence="1" type="ORF">NE237_022939</name>
</gene>
<organism evidence="1 2">
    <name type="scientific">Protea cynaroides</name>
    <dbReference type="NCBI Taxonomy" id="273540"/>
    <lineage>
        <taxon>Eukaryota</taxon>
        <taxon>Viridiplantae</taxon>
        <taxon>Streptophyta</taxon>
        <taxon>Embryophyta</taxon>
        <taxon>Tracheophyta</taxon>
        <taxon>Spermatophyta</taxon>
        <taxon>Magnoliopsida</taxon>
        <taxon>Proteales</taxon>
        <taxon>Proteaceae</taxon>
        <taxon>Protea</taxon>
    </lineage>
</organism>
<dbReference type="Gene3D" id="3.90.550.10">
    <property type="entry name" value="Spore Coat Polysaccharide Biosynthesis Protein SpsA, Chain A"/>
    <property type="match status" value="1"/>
</dbReference>
<dbReference type="EMBL" id="JAMYWD010000008">
    <property type="protein sequence ID" value="KAJ4963000.1"/>
    <property type="molecule type" value="Genomic_DNA"/>
</dbReference>
<dbReference type="PANTHER" id="PTHR33604">
    <property type="entry name" value="OSJNBA0004B13.7 PROTEIN"/>
    <property type="match status" value="1"/>
</dbReference>
<protein>
    <submittedName>
        <fullName evidence="1">Uncharacterized protein</fullName>
    </submittedName>
</protein>
<dbReference type="OrthoDB" id="2020070at2759"/>
<dbReference type="PANTHER" id="PTHR33604:SF3">
    <property type="entry name" value="OSJNBA0004B13.7 PROTEIN"/>
    <property type="match status" value="1"/>
</dbReference>
<reference evidence="1" key="1">
    <citation type="journal article" date="2023" name="Plant J.">
        <title>The genome of the king protea, Protea cynaroides.</title>
        <authorList>
            <person name="Chang J."/>
            <person name="Duong T.A."/>
            <person name="Schoeman C."/>
            <person name="Ma X."/>
            <person name="Roodt D."/>
            <person name="Barker N."/>
            <person name="Li Z."/>
            <person name="Van de Peer Y."/>
            <person name="Mizrachi E."/>
        </authorList>
    </citation>
    <scope>NUCLEOTIDE SEQUENCE</scope>
    <source>
        <tissue evidence="1">Young leaves</tissue>
    </source>
</reference>
<evidence type="ECO:0000313" key="1">
    <source>
        <dbReference type="EMBL" id="KAJ4963000.1"/>
    </source>
</evidence>